<evidence type="ECO:0008006" key="3">
    <source>
        <dbReference type="Google" id="ProtNLM"/>
    </source>
</evidence>
<dbReference type="EMBL" id="BBMZ01000008">
    <property type="protein sequence ID" value="GAL57870.1"/>
    <property type="molecule type" value="Genomic_DNA"/>
</dbReference>
<sequence length="214" mass="24204">MSIPNNVLNNPVLVNYWNMMRGDSKSTLTEKELYQCGIMVKLIDLLPAQGSNIYLTDSIADQNYNGIVYQSVPDFLDSSFANYVEKNQINNNGTSFKVSNVSQDYLSMALRGLWNDAKVNIWMGIVNPADGSILYAYRIFSGYVDYFSSDFSMQGTDTTNTTTVTLNSIWKKLDQTQRLLSSTSIHQSTHANDHFFDLINILNASEQNWKSSKK</sequence>
<evidence type="ECO:0000313" key="2">
    <source>
        <dbReference type="Proteomes" id="UP000029462"/>
    </source>
</evidence>
<proteinExistence type="predicted"/>
<evidence type="ECO:0000313" key="1">
    <source>
        <dbReference type="EMBL" id="GAL57870.1"/>
    </source>
</evidence>
<organism evidence="1 2">
    <name type="scientific">Pseudescherichia vulneris NBRC 102420</name>
    <dbReference type="NCBI Taxonomy" id="1115515"/>
    <lineage>
        <taxon>Bacteria</taxon>
        <taxon>Pseudomonadati</taxon>
        <taxon>Pseudomonadota</taxon>
        <taxon>Gammaproteobacteria</taxon>
        <taxon>Enterobacterales</taxon>
        <taxon>Enterobacteriaceae</taxon>
        <taxon>Pseudescherichia</taxon>
    </lineage>
</organism>
<accession>A0A090UZ17</accession>
<dbReference type="STRING" id="1115515.EV102420_08_03330"/>
<dbReference type="AlphaFoldDB" id="A0A090UZ17"/>
<protein>
    <recommendedName>
        <fullName evidence="3">DUF2163 domain-containing protein</fullName>
    </recommendedName>
</protein>
<comment type="caution">
    <text evidence="1">The sequence shown here is derived from an EMBL/GenBank/DDBJ whole genome shotgun (WGS) entry which is preliminary data.</text>
</comment>
<dbReference type="OrthoDB" id="6629944at2"/>
<reference evidence="1 2" key="1">
    <citation type="submission" date="2014-09" db="EMBL/GenBank/DDBJ databases">
        <title>Whole genome shotgun sequence of Escherichia vulneris NBRC 102420.</title>
        <authorList>
            <person name="Yoshida Y."/>
            <person name="Hosoyama A."/>
            <person name="Tsuchikane K."/>
            <person name="Ohji S."/>
            <person name="Ichikawa N."/>
            <person name="Kimura A."/>
            <person name="Yamazoe A."/>
            <person name="Ezaki T."/>
            <person name="Fujita N."/>
        </authorList>
    </citation>
    <scope>NUCLEOTIDE SEQUENCE [LARGE SCALE GENOMIC DNA]</scope>
    <source>
        <strain evidence="1 2">NBRC 102420</strain>
    </source>
</reference>
<dbReference type="eggNOG" id="ENOG5033X8P">
    <property type="taxonomic scope" value="Bacteria"/>
</dbReference>
<name>A0A090UZ17_PSEVU</name>
<dbReference type="Proteomes" id="UP000029462">
    <property type="component" value="Unassembled WGS sequence"/>
</dbReference>
<keyword evidence="2" id="KW-1185">Reference proteome</keyword>
<dbReference type="RefSeq" id="WP_042390506.1">
    <property type="nucleotide sequence ID" value="NZ_BBMZ01000008.1"/>
</dbReference>
<gene>
    <name evidence="1" type="ORF">EV102420_08_03330</name>
</gene>